<comment type="pathway">
    <text evidence="2">Purine metabolism; urate degradation; (S)-allantoin from urate: step 3/3.</text>
</comment>
<feature type="region of interest" description="Disordered" evidence="7">
    <location>
        <begin position="62"/>
        <end position="88"/>
    </location>
</feature>
<evidence type="ECO:0000256" key="6">
    <source>
        <dbReference type="ARBA" id="ARBA00023239"/>
    </source>
</evidence>
<dbReference type="RefSeq" id="WP_331790933.1">
    <property type="nucleotide sequence ID" value="NZ_BAAAUO010000005.1"/>
</dbReference>
<evidence type="ECO:0000256" key="2">
    <source>
        <dbReference type="ARBA" id="ARBA00004754"/>
    </source>
</evidence>
<keyword evidence="4" id="KW-0659">Purine metabolism</keyword>
<dbReference type="Proteomes" id="UP001351900">
    <property type="component" value="Unassembled WGS sequence"/>
</dbReference>
<comment type="caution">
    <text evidence="9">The sequence shown here is derived from an EMBL/GenBank/DDBJ whole genome shotgun (WGS) entry which is preliminary data.</text>
</comment>
<dbReference type="Gene3D" id="1.10.3330.10">
    <property type="entry name" value="Oxo-4-hydroxy-4-carboxy-5-ureidoimidazoline decarboxylase"/>
    <property type="match status" value="1"/>
</dbReference>
<evidence type="ECO:0000313" key="9">
    <source>
        <dbReference type="EMBL" id="MEF2254371.1"/>
    </source>
</evidence>
<dbReference type="GO" id="GO:0051997">
    <property type="term" value="F:2-oxo-4-hydroxy-4-carboxy-5-ureidoimidazoline decarboxylase activity"/>
    <property type="evidence" value="ECO:0007669"/>
    <property type="project" value="UniProtKB-EC"/>
</dbReference>
<dbReference type="Pfam" id="PF09349">
    <property type="entry name" value="OHCU_decarbox"/>
    <property type="match status" value="1"/>
</dbReference>
<feature type="compositionally biased region" description="Basic and acidic residues" evidence="7">
    <location>
        <begin position="68"/>
        <end position="87"/>
    </location>
</feature>
<dbReference type="PANTHER" id="PTHR43466:SF1">
    <property type="entry name" value="2-OXO-4-HYDROXY-4-CARBOXY-5-UREIDOIMIDAZOLINE DECARBOXYLASE-RELATED"/>
    <property type="match status" value="1"/>
</dbReference>
<gene>
    <name evidence="9" type="primary">uraD</name>
    <name evidence="9" type="ORF">V2V91_04365</name>
</gene>
<dbReference type="NCBIfam" id="TIGR03180">
    <property type="entry name" value="UraD_2"/>
    <property type="match status" value="1"/>
</dbReference>
<evidence type="ECO:0000313" key="10">
    <source>
        <dbReference type="Proteomes" id="UP001351900"/>
    </source>
</evidence>
<evidence type="ECO:0000256" key="7">
    <source>
        <dbReference type="SAM" id="MobiDB-lite"/>
    </source>
</evidence>
<sequence length="171" mass="18872">MELTQFNALPDAEAIEVVSVWARVPSWAEAVSDERPFASVDELEATATRLADRWRRPELDAALAHHPRIGERPRGEGAEATASRREQSAMTDAAASVTEQIAAGNADYEARFGRVFLIRAAGRTPDEILVELQRRLDNTAEAEVDEALDQLRQIAMLRLRAAIEPDPLTGE</sequence>
<name>A0ABU7V3V6_9MICO</name>
<dbReference type="EC" id="4.1.1.97" evidence="3"/>
<evidence type="ECO:0000256" key="4">
    <source>
        <dbReference type="ARBA" id="ARBA00022631"/>
    </source>
</evidence>
<keyword evidence="6 9" id="KW-0456">Lyase</keyword>
<dbReference type="InterPro" id="IPR036778">
    <property type="entry name" value="OHCU_decarboxylase_sf"/>
</dbReference>
<feature type="domain" description="Oxo-4-hydroxy-4-carboxy-5-ureidoimidazoline decarboxylase" evidence="8">
    <location>
        <begin position="7"/>
        <end position="160"/>
    </location>
</feature>
<dbReference type="InterPro" id="IPR018020">
    <property type="entry name" value="OHCU_decarboxylase"/>
</dbReference>
<reference evidence="9 10" key="1">
    <citation type="submission" date="2024-01" db="EMBL/GenBank/DDBJ databases">
        <title>the genome sequence of strain Microbacterium schleiferi NBRC 15075.</title>
        <authorList>
            <person name="Ding Y."/>
            <person name="Zhang G."/>
        </authorList>
    </citation>
    <scope>NUCLEOTIDE SEQUENCE [LARGE SCALE GENOMIC DNA]</scope>
    <source>
        <strain evidence="9 10">NBRC 15075</strain>
    </source>
</reference>
<proteinExistence type="predicted"/>
<evidence type="ECO:0000256" key="3">
    <source>
        <dbReference type="ARBA" id="ARBA00012257"/>
    </source>
</evidence>
<dbReference type="NCBIfam" id="NF010372">
    <property type="entry name" value="PRK13798.1"/>
    <property type="match status" value="1"/>
</dbReference>
<protein>
    <recommendedName>
        <fullName evidence="3">2-oxo-4-hydroxy-4-carboxy-5-ureidoimidazoline decarboxylase</fullName>
        <ecNumber evidence="3">4.1.1.97</ecNumber>
    </recommendedName>
</protein>
<accession>A0ABU7V3V6</accession>
<dbReference type="EMBL" id="JAZHOV010000002">
    <property type="protein sequence ID" value="MEF2254371.1"/>
    <property type="molecule type" value="Genomic_DNA"/>
</dbReference>
<evidence type="ECO:0000259" key="8">
    <source>
        <dbReference type="Pfam" id="PF09349"/>
    </source>
</evidence>
<dbReference type="SUPFAM" id="SSF158694">
    <property type="entry name" value="UraD-Like"/>
    <property type="match status" value="1"/>
</dbReference>
<comment type="catalytic activity">
    <reaction evidence="1">
        <text>5-hydroxy-2-oxo-4-ureido-2,5-dihydro-1H-imidazole-5-carboxylate + H(+) = (S)-allantoin + CO2</text>
        <dbReference type="Rhea" id="RHEA:26301"/>
        <dbReference type="ChEBI" id="CHEBI:15378"/>
        <dbReference type="ChEBI" id="CHEBI:15678"/>
        <dbReference type="ChEBI" id="CHEBI:16526"/>
        <dbReference type="ChEBI" id="CHEBI:58639"/>
        <dbReference type="EC" id="4.1.1.97"/>
    </reaction>
</comment>
<keyword evidence="10" id="KW-1185">Reference proteome</keyword>
<evidence type="ECO:0000256" key="1">
    <source>
        <dbReference type="ARBA" id="ARBA00001163"/>
    </source>
</evidence>
<dbReference type="InterPro" id="IPR017595">
    <property type="entry name" value="OHCU_decarboxylase-2"/>
</dbReference>
<dbReference type="PANTHER" id="PTHR43466">
    <property type="entry name" value="2-OXO-4-HYDROXY-4-CARBOXY-5-UREIDOIMIDAZOLINE DECARBOXYLASE-RELATED"/>
    <property type="match status" value="1"/>
</dbReference>
<evidence type="ECO:0000256" key="5">
    <source>
        <dbReference type="ARBA" id="ARBA00022793"/>
    </source>
</evidence>
<keyword evidence="5" id="KW-0210">Decarboxylase</keyword>
<organism evidence="9 10">
    <name type="scientific">Microbacterium schleiferi</name>
    <dbReference type="NCBI Taxonomy" id="69362"/>
    <lineage>
        <taxon>Bacteria</taxon>
        <taxon>Bacillati</taxon>
        <taxon>Actinomycetota</taxon>
        <taxon>Actinomycetes</taxon>
        <taxon>Micrococcales</taxon>
        <taxon>Microbacteriaceae</taxon>
        <taxon>Microbacterium</taxon>
    </lineage>
</organism>